<evidence type="ECO:0000313" key="4">
    <source>
        <dbReference type="Proteomes" id="UP001499990"/>
    </source>
</evidence>
<feature type="chain" id="PRO_5045552501" evidence="2">
    <location>
        <begin position="29"/>
        <end position="213"/>
    </location>
</feature>
<evidence type="ECO:0000313" key="3">
    <source>
        <dbReference type="EMBL" id="GAA3375150.1"/>
    </source>
</evidence>
<proteinExistence type="predicted"/>
<protein>
    <submittedName>
        <fullName evidence="3">Uncharacterized protein</fullName>
    </submittedName>
</protein>
<feature type="region of interest" description="Disordered" evidence="1">
    <location>
        <begin position="125"/>
        <end position="144"/>
    </location>
</feature>
<accession>A0ABP6SEX3</accession>
<keyword evidence="2" id="KW-0732">Signal</keyword>
<name>A0ABP6SEX3_9ACTN</name>
<gene>
    <name evidence="3" type="ORF">GCM10020367_41820</name>
</gene>
<comment type="caution">
    <text evidence="3">The sequence shown here is derived from an EMBL/GenBank/DDBJ whole genome shotgun (WGS) entry which is preliminary data.</text>
</comment>
<reference evidence="4" key="1">
    <citation type="journal article" date="2019" name="Int. J. Syst. Evol. Microbiol.">
        <title>The Global Catalogue of Microorganisms (GCM) 10K type strain sequencing project: providing services to taxonomists for standard genome sequencing and annotation.</title>
        <authorList>
            <consortium name="The Broad Institute Genomics Platform"/>
            <consortium name="The Broad Institute Genome Sequencing Center for Infectious Disease"/>
            <person name="Wu L."/>
            <person name="Ma J."/>
        </authorList>
    </citation>
    <scope>NUCLEOTIDE SEQUENCE [LARGE SCALE GENOMIC DNA]</scope>
    <source>
        <strain evidence="4">JCM 9651</strain>
    </source>
</reference>
<dbReference type="EMBL" id="BAAAYL010000001">
    <property type="protein sequence ID" value="GAA3375150.1"/>
    <property type="molecule type" value="Genomic_DNA"/>
</dbReference>
<organism evidence="3 4">
    <name type="scientific">Streptomyces sannanensis</name>
    <dbReference type="NCBI Taxonomy" id="285536"/>
    <lineage>
        <taxon>Bacteria</taxon>
        <taxon>Bacillati</taxon>
        <taxon>Actinomycetota</taxon>
        <taxon>Actinomycetes</taxon>
        <taxon>Kitasatosporales</taxon>
        <taxon>Streptomycetaceae</taxon>
        <taxon>Streptomyces</taxon>
    </lineage>
</organism>
<evidence type="ECO:0000256" key="1">
    <source>
        <dbReference type="SAM" id="MobiDB-lite"/>
    </source>
</evidence>
<dbReference type="RefSeq" id="WP_345039877.1">
    <property type="nucleotide sequence ID" value="NZ_BAAAYL010000001.1"/>
</dbReference>
<sequence length="213" mass="23134">MSRNRMPRLAALGAAPLLAMLTISPAVAAEGLNARESLPTAETKTAAAPSICHGLSQPADAYHRGCREGFLQGSTAGNRDGTPPICRKTLPPLAPVNPNDFERGKIQGYKYGYDQAYQKAYTKNCATEPEQPPQQQPPQQTQQTYESMFNAGKESGTRLGLEDGKKCLRTNANLTPPAKPDVLITAFQNGYRVGYDTAYDEAFRQNCQGKQNP</sequence>
<evidence type="ECO:0000256" key="2">
    <source>
        <dbReference type="SAM" id="SignalP"/>
    </source>
</evidence>
<keyword evidence="4" id="KW-1185">Reference proteome</keyword>
<feature type="signal peptide" evidence="2">
    <location>
        <begin position="1"/>
        <end position="28"/>
    </location>
</feature>
<dbReference type="Proteomes" id="UP001499990">
    <property type="component" value="Unassembled WGS sequence"/>
</dbReference>
<feature type="region of interest" description="Disordered" evidence="1">
    <location>
        <begin position="72"/>
        <end position="99"/>
    </location>
</feature>